<name>A0A0F9FY07_9ZZZZ</name>
<sequence>MNNFFDIIRVIYQKRRGSIEATTSFNIIYTKWLGYDKDNLPYLKKIVPYFYYLEPNHYFYLLYFNIPRKMDVPNLRKITKPTKKKDNPLVVRIQEVLQWSNREVKENMNILEKVILINKKYWKEELGVK</sequence>
<reference evidence="1" key="1">
    <citation type="journal article" date="2015" name="Nature">
        <title>Complex archaea that bridge the gap between prokaryotes and eukaryotes.</title>
        <authorList>
            <person name="Spang A."/>
            <person name="Saw J.H."/>
            <person name="Jorgensen S.L."/>
            <person name="Zaremba-Niedzwiedzka K."/>
            <person name="Martijn J."/>
            <person name="Lind A.E."/>
            <person name="van Eijk R."/>
            <person name="Schleper C."/>
            <person name="Guy L."/>
            <person name="Ettema T.J."/>
        </authorList>
    </citation>
    <scope>NUCLEOTIDE SEQUENCE</scope>
</reference>
<dbReference type="EMBL" id="LAZR01019778">
    <property type="protein sequence ID" value="KKL91264.1"/>
    <property type="molecule type" value="Genomic_DNA"/>
</dbReference>
<dbReference type="AlphaFoldDB" id="A0A0F9FY07"/>
<accession>A0A0F9FY07</accession>
<organism evidence="1">
    <name type="scientific">marine sediment metagenome</name>
    <dbReference type="NCBI Taxonomy" id="412755"/>
    <lineage>
        <taxon>unclassified sequences</taxon>
        <taxon>metagenomes</taxon>
        <taxon>ecological metagenomes</taxon>
    </lineage>
</organism>
<gene>
    <name evidence="1" type="ORF">LCGC14_1896460</name>
</gene>
<evidence type="ECO:0000313" key="1">
    <source>
        <dbReference type="EMBL" id="KKL91264.1"/>
    </source>
</evidence>
<protein>
    <submittedName>
        <fullName evidence="1">Uncharacterized protein</fullName>
    </submittedName>
</protein>
<proteinExistence type="predicted"/>
<comment type="caution">
    <text evidence="1">The sequence shown here is derived from an EMBL/GenBank/DDBJ whole genome shotgun (WGS) entry which is preliminary data.</text>
</comment>